<evidence type="ECO:0000256" key="1">
    <source>
        <dbReference type="SAM" id="MobiDB-lite"/>
    </source>
</evidence>
<dbReference type="EMBL" id="CACVBM020001276">
    <property type="protein sequence ID" value="CAA7043361.1"/>
    <property type="molecule type" value="Genomic_DNA"/>
</dbReference>
<sequence length="92" mass="10677">MKSRVILSHRERKDNNKGIFCSYTQLETMERKPFEVDTTTDDHKPYSAVDGRGADVTSNVDSFEEDQEKLVYRGWKVMPFIIDFSDGPKTKI</sequence>
<dbReference type="Proteomes" id="UP000467841">
    <property type="component" value="Unassembled WGS sequence"/>
</dbReference>
<feature type="compositionally biased region" description="Basic and acidic residues" evidence="1">
    <location>
        <begin position="35"/>
        <end position="45"/>
    </location>
</feature>
<proteinExistence type="predicted"/>
<feature type="region of interest" description="Disordered" evidence="1">
    <location>
        <begin position="35"/>
        <end position="57"/>
    </location>
</feature>
<accession>A0A6D2JNU8</accession>
<protein>
    <submittedName>
        <fullName evidence="2">Uncharacterized protein</fullName>
    </submittedName>
</protein>
<comment type="caution">
    <text evidence="2">The sequence shown here is derived from an EMBL/GenBank/DDBJ whole genome shotgun (WGS) entry which is preliminary data.</text>
</comment>
<keyword evidence="3" id="KW-1185">Reference proteome</keyword>
<dbReference type="AlphaFoldDB" id="A0A6D2JNU8"/>
<evidence type="ECO:0000313" key="2">
    <source>
        <dbReference type="EMBL" id="CAA7043361.1"/>
    </source>
</evidence>
<reference evidence="2" key="1">
    <citation type="submission" date="2020-01" db="EMBL/GenBank/DDBJ databases">
        <authorList>
            <person name="Mishra B."/>
        </authorList>
    </citation>
    <scope>NUCLEOTIDE SEQUENCE [LARGE SCALE GENOMIC DNA]</scope>
</reference>
<evidence type="ECO:0000313" key="3">
    <source>
        <dbReference type="Proteomes" id="UP000467841"/>
    </source>
</evidence>
<gene>
    <name evidence="2" type="ORF">MERR_LOCUS30596</name>
</gene>
<name>A0A6D2JNU8_9BRAS</name>
<organism evidence="2 3">
    <name type="scientific">Microthlaspi erraticum</name>
    <dbReference type="NCBI Taxonomy" id="1685480"/>
    <lineage>
        <taxon>Eukaryota</taxon>
        <taxon>Viridiplantae</taxon>
        <taxon>Streptophyta</taxon>
        <taxon>Embryophyta</taxon>
        <taxon>Tracheophyta</taxon>
        <taxon>Spermatophyta</taxon>
        <taxon>Magnoliopsida</taxon>
        <taxon>eudicotyledons</taxon>
        <taxon>Gunneridae</taxon>
        <taxon>Pentapetalae</taxon>
        <taxon>rosids</taxon>
        <taxon>malvids</taxon>
        <taxon>Brassicales</taxon>
        <taxon>Brassicaceae</taxon>
        <taxon>Coluteocarpeae</taxon>
        <taxon>Microthlaspi</taxon>
    </lineage>
</organism>